<evidence type="ECO:0000313" key="2">
    <source>
        <dbReference type="Proteomes" id="UP001230188"/>
    </source>
</evidence>
<keyword evidence="2" id="KW-1185">Reference proteome</keyword>
<evidence type="ECO:0000313" key="1">
    <source>
        <dbReference type="EMBL" id="KAJ8606010.1"/>
    </source>
</evidence>
<dbReference type="AlphaFoldDB" id="A0AAD7UHY4"/>
<accession>A0AAD7UHY4</accession>
<proteinExistence type="predicted"/>
<organism evidence="1 2">
    <name type="scientific">Chrysophaeum taylorii</name>
    <dbReference type="NCBI Taxonomy" id="2483200"/>
    <lineage>
        <taxon>Eukaryota</taxon>
        <taxon>Sar</taxon>
        <taxon>Stramenopiles</taxon>
        <taxon>Ochrophyta</taxon>
        <taxon>Pelagophyceae</taxon>
        <taxon>Pelagomonadales</taxon>
        <taxon>Pelagomonadaceae</taxon>
        <taxon>Chrysophaeum</taxon>
    </lineage>
</organism>
<gene>
    <name evidence="1" type="ORF">CTAYLR_010508</name>
</gene>
<dbReference type="Proteomes" id="UP001230188">
    <property type="component" value="Unassembled WGS sequence"/>
</dbReference>
<dbReference type="InterPro" id="IPR036412">
    <property type="entry name" value="HAD-like_sf"/>
</dbReference>
<reference evidence="1" key="1">
    <citation type="submission" date="2023-01" db="EMBL/GenBank/DDBJ databases">
        <title>Metagenome sequencing of chrysophaentin producing Chrysophaeum taylorii.</title>
        <authorList>
            <person name="Davison J."/>
            <person name="Bewley C."/>
        </authorList>
    </citation>
    <scope>NUCLEOTIDE SEQUENCE</scope>
    <source>
        <strain evidence="1">NIES-1699</strain>
    </source>
</reference>
<name>A0AAD7UHY4_9STRA</name>
<evidence type="ECO:0008006" key="3">
    <source>
        <dbReference type="Google" id="ProtNLM"/>
    </source>
</evidence>
<protein>
    <recommendedName>
        <fullName evidence="3">Mannosyl-3-phosphoglycerate phosphatase</fullName>
    </recommendedName>
</protein>
<dbReference type="EMBL" id="JAQMWT010000303">
    <property type="protein sequence ID" value="KAJ8606010.1"/>
    <property type="molecule type" value="Genomic_DNA"/>
</dbReference>
<sequence length="212" mass="22694">MRPLQTEIDAATGIGVWPVIVENGAGVLWPHDGLNSTSEVYQQIRDTLQALPANVAGFHGFGDMTAQEVADRTGLPSAKADLAKQRQFSEPGVWDGTSEGLQDFLSALAEHGLHARQGGRFLTLSFGQTKADAMAELVKRYQPATTIALGDAPNDREMLEAADFGVIVRNPHAKPLPLLRGEDTGRIIRTQDSGPSGWADAILSLLAGLTDR</sequence>
<dbReference type="Pfam" id="PF08282">
    <property type="entry name" value="Hydrolase_3"/>
    <property type="match status" value="1"/>
</dbReference>
<dbReference type="Gene3D" id="3.30.980.20">
    <property type="entry name" value="Putative mannosyl-3-phosphoglycerate phosphatase, domain 2"/>
    <property type="match status" value="1"/>
</dbReference>
<dbReference type="SUPFAM" id="SSF56784">
    <property type="entry name" value="HAD-like"/>
    <property type="match status" value="1"/>
</dbReference>
<comment type="caution">
    <text evidence="1">The sequence shown here is derived from an EMBL/GenBank/DDBJ whole genome shotgun (WGS) entry which is preliminary data.</text>
</comment>